<evidence type="ECO:0000256" key="6">
    <source>
        <dbReference type="SAM" id="MobiDB-lite"/>
    </source>
</evidence>
<dbReference type="PANTHER" id="PTHR30055:SF241">
    <property type="entry name" value="TRANSCRIPTIONAL REGULATORY PROTEIN"/>
    <property type="match status" value="1"/>
</dbReference>
<protein>
    <submittedName>
        <fullName evidence="8">DNA-binding transcriptional repressor AcrR</fullName>
    </submittedName>
</protein>
<evidence type="ECO:0000256" key="4">
    <source>
        <dbReference type="ARBA" id="ARBA00023163"/>
    </source>
</evidence>
<keyword evidence="3 5" id="KW-0238">DNA-binding</keyword>
<name>A0A4P1JY04_9CAUL</name>
<dbReference type="InterPro" id="IPR036271">
    <property type="entry name" value="Tet_transcr_reg_TetR-rel_C_sf"/>
</dbReference>
<dbReference type="EMBL" id="LR588407">
    <property type="protein sequence ID" value="VTO12029.1"/>
    <property type="molecule type" value="Genomic_DNA"/>
</dbReference>
<dbReference type="Proteomes" id="UP000309952">
    <property type="component" value="Chromosome"/>
</dbReference>
<feature type="domain" description="HTH tetR-type" evidence="7">
    <location>
        <begin position="20"/>
        <end position="80"/>
    </location>
</feature>
<proteinExistence type="predicted"/>
<evidence type="ECO:0000256" key="2">
    <source>
        <dbReference type="ARBA" id="ARBA00023015"/>
    </source>
</evidence>
<evidence type="ECO:0000313" key="8">
    <source>
        <dbReference type="EMBL" id="VTO12029.1"/>
    </source>
</evidence>
<dbReference type="GO" id="GO:0003700">
    <property type="term" value="F:DNA-binding transcription factor activity"/>
    <property type="evidence" value="ECO:0007669"/>
    <property type="project" value="TreeGrafter"/>
</dbReference>
<keyword evidence="4" id="KW-0804">Transcription</keyword>
<dbReference type="InterPro" id="IPR039538">
    <property type="entry name" value="BetI_C"/>
</dbReference>
<dbReference type="GO" id="GO:0000976">
    <property type="term" value="F:transcription cis-regulatory region binding"/>
    <property type="evidence" value="ECO:0007669"/>
    <property type="project" value="TreeGrafter"/>
</dbReference>
<dbReference type="InterPro" id="IPR001647">
    <property type="entry name" value="HTH_TetR"/>
</dbReference>
<keyword evidence="1" id="KW-0678">Repressor</keyword>
<dbReference type="Pfam" id="PF00440">
    <property type="entry name" value="TetR_N"/>
    <property type="match status" value="1"/>
</dbReference>
<evidence type="ECO:0000256" key="5">
    <source>
        <dbReference type="PROSITE-ProRule" id="PRU00335"/>
    </source>
</evidence>
<dbReference type="SUPFAM" id="SSF46689">
    <property type="entry name" value="Homeodomain-like"/>
    <property type="match status" value="1"/>
</dbReference>
<keyword evidence="2" id="KW-0805">Transcription regulation</keyword>
<feature type="DNA-binding region" description="H-T-H motif" evidence="5">
    <location>
        <begin position="43"/>
        <end position="62"/>
    </location>
</feature>
<evidence type="ECO:0000256" key="3">
    <source>
        <dbReference type="ARBA" id="ARBA00023125"/>
    </source>
</evidence>
<dbReference type="SUPFAM" id="SSF48498">
    <property type="entry name" value="Tetracyclin repressor-like, C-terminal domain"/>
    <property type="match status" value="1"/>
</dbReference>
<gene>
    <name evidence="8" type="ORF">NCTC9239_00575</name>
</gene>
<dbReference type="Gene3D" id="1.10.357.10">
    <property type="entry name" value="Tetracycline Repressor, domain 2"/>
    <property type="match status" value="1"/>
</dbReference>
<sequence>MIQKTALLSPRPVRSRPTRAQTRERILNGALEAFAERGFQGATQEDICDRVGLSRGAYNSNFRSQEELFFAIYDRTIERLERHLEISIASALSRPGPAAENFVRAFIADYAFDRSWYLLQADFGLHALRNPAVASHYAARQNRILSVIEEAVGRVWRGIEPSRPHASSRVARLILAVHEGAMFQRLLEPSTIKDGELLTLLADLLFSKSAINS</sequence>
<evidence type="ECO:0000256" key="1">
    <source>
        <dbReference type="ARBA" id="ARBA00022491"/>
    </source>
</evidence>
<dbReference type="PRINTS" id="PR00455">
    <property type="entry name" value="HTHTETR"/>
</dbReference>
<dbReference type="InterPro" id="IPR050109">
    <property type="entry name" value="HTH-type_TetR-like_transc_reg"/>
</dbReference>
<accession>A0A4P1JY04</accession>
<dbReference type="KEGG" id="bvy:NCTC9239_00575"/>
<organism evidence="8 9">
    <name type="scientific">Brevundimonas vancanneytii</name>
    <dbReference type="NCBI Taxonomy" id="1325724"/>
    <lineage>
        <taxon>Bacteria</taxon>
        <taxon>Pseudomonadati</taxon>
        <taxon>Pseudomonadota</taxon>
        <taxon>Alphaproteobacteria</taxon>
        <taxon>Caulobacterales</taxon>
        <taxon>Caulobacteraceae</taxon>
        <taxon>Brevundimonas</taxon>
    </lineage>
</organism>
<evidence type="ECO:0000313" key="9">
    <source>
        <dbReference type="Proteomes" id="UP000309952"/>
    </source>
</evidence>
<dbReference type="PROSITE" id="PS50977">
    <property type="entry name" value="HTH_TETR_2"/>
    <property type="match status" value="1"/>
</dbReference>
<feature type="region of interest" description="Disordered" evidence="6">
    <location>
        <begin position="1"/>
        <end position="20"/>
    </location>
</feature>
<dbReference type="Pfam" id="PF13977">
    <property type="entry name" value="TetR_C_6"/>
    <property type="match status" value="1"/>
</dbReference>
<keyword evidence="9" id="KW-1185">Reference proteome</keyword>
<evidence type="ECO:0000259" key="7">
    <source>
        <dbReference type="PROSITE" id="PS50977"/>
    </source>
</evidence>
<dbReference type="AlphaFoldDB" id="A0A4P1JY04"/>
<reference evidence="8 9" key="1">
    <citation type="submission" date="2019-04" db="EMBL/GenBank/DDBJ databases">
        <authorList>
            <consortium name="Pathogen Informatics"/>
        </authorList>
    </citation>
    <scope>NUCLEOTIDE SEQUENCE [LARGE SCALE GENOMIC DNA]</scope>
    <source>
        <strain evidence="8 9">NCTC9239</strain>
    </source>
</reference>
<dbReference type="PANTHER" id="PTHR30055">
    <property type="entry name" value="HTH-TYPE TRANSCRIPTIONAL REGULATOR RUTR"/>
    <property type="match status" value="1"/>
</dbReference>
<dbReference type="InterPro" id="IPR009057">
    <property type="entry name" value="Homeodomain-like_sf"/>
</dbReference>